<evidence type="ECO:0000313" key="2">
    <source>
        <dbReference type="Proteomes" id="UP001592582"/>
    </source>
</evidence>
<name>A0ABV6V9J2_9ACTN</name>
<evidence type="ECO:0000313" key="1">
    <source>
        <dbReference type="EMBL" id="MFC1410397.1"/>
    </source>
</evidence>
<dbReference type="Proteomes" id="UP001592582">
    <property type="component" value="Unassembled WGS sequence"/>
</dbReference>
<protein>
    <submittedName>
        <fullName evidence="1">Uncharacterized protein</fullName>
    </submittedName>
</protein>
<comment type="caution">
    <text evidence="1">The sequence shown here is derived from an EMBL/GenBank/DDBJ whole genome shotgun (WGS) entry which is preliminary data.</text>
</comment>
<reference evidence="1 2" key="1">
    <citation type="submission" date="2024-09" db="EMBL/GenBank/DDBJ databases">
        <authorList>
            <person name="Lee S.D."/>
        </authorList>
    </citation>
    <scope>NUCLEOTIDE SEQUENCE [LARGE SCALE GENOMIC DNA]</scope>
    <source>
        <strain evidence="1 2">N1-1</strain>
    </source>
</reference>
<gene>
    <name evidence="1" type="ORF">ACEZDG_14095</name>
</gene>
<proteinExistence type="predicted"/>
<organism evidence="1 2">
    <name type="scientific">Streptacidiphilus alkalitolerans</name>
    <dbReference type="NCBI Taxonomy" id="3342712"/>
    <lineage>
        <taxon>Bacteria</taxon>
        <taxon>Bacillati</taxon>
        <taxon>Actinomycetota</taxon>
        <taxon>Actinomycetes</taxon>
        <taxon>Kitasatosporales</taxon>
        <taxon>Streptomycetaceae</taxon>
        <taxon>Streptacidiphilus</taxon>
    </lineage>
</organism>
<sequence length="96" mass="10433">MTIVQFLLALGATLRITRFINADFLAGGLRAWVIRRFGNDSKVTYLSTCPWCLSIYTVVPVIAAAALLGNSLWFVLPAAALSISYLVGIAATWLDQ</sequence>
<keyword evidence="2" id="KW-1185">Reference proteome</keyword>
<accession>A0ABV6V9J2</accession>
<dbReference type="EMBL" id="JBHEZX010000005">
    <property type="protein sequence ID" value="MFC1410397.1"/>
    <property type="molecule type" value="Genomic_DNA"/>
</dbReference>